<accession>A0A7Y9S8B8</accession>
<evidence type="ECO:0008006" key="3">
    <source>
        <dbReference type="Google" id="ProtNLM"/>
    </source>
</evidence>
<sequence>MNGEMLGASPEELRSLSGDFVRAAQLLSEARAALTAKINGPLQWHGPDSFFFLHAWNSSHAPTLQRAVEMLQSTSRSLLDQAAKQEQTSAH</sequence>
<proteinExistence type="predicted"/>
<name>A0A7Y9S8B8_9MICC</name>
<organism evidence="1 2">
    <name type="scientific">Psychromicrobium silvestre</name>
    <dbReference type="NCBI Taxonomy" id="1645614"/>
    <lineage>
        <taxon>Bacteria</taxon>
        <taxon>Bacillati</taxon>
        <taxon>Actinomycetota</taxon>
        <taxon>Actinomycetes</taxon>
        <taxon>Micrococcales</taxon>
        <taxon>Micrococcaceae</taxon>
        <taxon>Psychromicrobium</taxon>
    </lineage>
</organism>
<protein>
    <recommendedName>
        <fullName evidence="3">WXG100 family type VII secretion target</fullName>
    </recommendedName>
</protein>
<dbReference type="RefSeq" id="WP_179390316.1">
    <property type="nucleotide sequence ID" value="NZ_JACBYQ010000002.1"/>
</dbReference>
<gene>
    <name evidence="1" type="ORF">FHU41_002944</name>
</gene>
<evidence type="ECO:0000313" key="2">
    <source>
        <dbReference type="Proteomes" id="UP000521748"/>
    </source>
</evidence>
<dbReference type="Gene3D" id="1.10.287.1060">
    <property type="entry name" value="ESAT-6-like"/>
    <property type="match status" value="1"/>
</dbReference>
<evidence type="ECO:0000313" key="1">
    <source>
        <dbReference type="EMBL" id="NYE96694.1"/>
    </source>
</evidence>
<keyword evidence="2" id="KW-1185">Reference proteome</keyword>
<dbReference type="AlphaFoldDB" id="A0A7Y9S8B8"/>
<reference evidence="1 2" key="1">
    <citation type="submission" date="2020-07" db="EMBL/GenBank/DDBJ databases">
        <title>Sequencing the genomes of 1000 actinobacteria strains.</title>
        <authorList>
            <person name="Klenk H.-P."/>
        </authorList>
    </citation>
    <scope>NUCLEOTIDE SEQUENCE [LARGE SCALE GENOMIC DNA]</scope>
    <source>
        <strain evidence="1 2">DSM 102047</strain>
    </source>
</reference>
<dbReference type="EMBL" id="JACBYQ010000002">
    <property type="protein sequence ID" value="NYE96694.1"/>
    <property type="molecule type" value="Genomic_DNA"/>
</dbReference>
<dbReference type="Proteomes" id="UP000521748">
    <property type="component" value="Unassembled WGS sequence"/>
</dbReference>
<comment type="caution">
    <text evidence="1">The sequence shown here is derived from an EMBL/GenBank/DDBJ whole genome shotgun (WGS) entry which is preliminary data.</text>
</comment>